<dbReference type="PhylomeDB" id="R7QUA3"/>
<reference evidence="3" key="1">
    <citation type="journal article" date="2013" name="Proc. Natl. Acad. Sci. U.S.A.">
        <title>Genome structure and metabolic features in the red seaweed Chondrus crispus shed light on evolution of the Archaeplastida.</title>
        <authorList>
            <person name="Collen J."/>
            <person name="Porcel B."/>
            <person name="Carre W."/>
            <person name="Ball S.G."/>
            <person name="Chaparro C."/>
            <person name="Tonon T."/>
            <person name="Barbeyron T."/>
            <person name="Michel G."/>
            <person name="Noel B."/>
            <person name="Valentin K."/>
            <person name="Elias M."/>
            <person name="Artiguenave F."/>
            <person name="Arun A."/>
            <person name="Aury J.M."/>
            <person name="Barbosa-Neto J.F."/>
            <person name="Bothwell J.H."/>
            <person name="Bouget F.Y."/>
            <person name="Brillet L."/>
            <person name="Cabello-Hurtado F."/>
            <person name="Capella-Gutierrez S."/>
            <person name="Charrier B."/>
            <person name="Cladiere L."/>
            <person name="Cock J.M."/>
            <person name="Coelho S.M."/>
            <person name="Colleoni C."/>
            <person name="Czjzek M."/>
            <person name="Da Silva C."/>
            <person name="Delage L."/>
            <person name="Denoeud F."/>
            <person name="Deschamps P."/>
            <person name="Dittami S.M."/>
            <person name="Gabaldon T."/>
            <person name="Gachon C.M."/>
            <person name="Groisillier A."/>
            <person name="Herve C."/>
            <person name="Jabbari K."/>
            <person name="Katinka M."/>
            <person name="Kloareg B."/>
            <person name="Kowalczyk N."/>
            <person name="Labadie K."/>
            <person name="Leblanc C."/>
            <person name="Lopez P.J."/>
            <person name="McLachlan D.H."/>
            <person name="Meslet-Cladiere L."/>
            <person name="Moustafa A."/>
            <person name="Nehr Z."/>
            <person name="Nyvall Collen P."/>
            <person name="Panaud O."/>
            <person name="Partensky F."/>
            <person name="Poulain J."/>
            <person name="Rensing S.A."/>
            <person name="Rousvoal S."/>
            <person name="Samson G."/>
            <person name="Symeonidi A."/>
            <person name="Weissenbach J."/>
            <person name="Zambounis A."/>
            <person name="Wincker P."/>
            <person name="Boyen C."/>
        </authorList>
    </citation>
    <scope>NUCLEOTIDE SEQUENCE [LARGE SCALE GENOMIC DNA]</scope>
    <source>
        <strain evidence="3">cv. Stackhouse</strain>
    </source>
</reference>
<dbReference type="KEGG" id="ccp:CHC_T00007789001"/>
<dbReference type="PROSITE" id="PS50007">
    <property type="entry name" value="PIPLC_X_DOMAIN"/>
    <property type="match status" value="1"/>
</dbReference>
<sequence length="139" mass="15539">MSQLPDDTPLHKVSIPGTHDTGALHGGRICETQRWTVAEQLRAGIRFLDIRCRRDGTSFAIHHGFCFQKMYFEDVLRDVSMFLASSPGETILMRVKEEYIPRAGSSSLQAIWDSYMDEFGTLFEQSALAGIPTLGSVRG</sequence>
<accession>R7QUA3</accession>
<proteinExistence type="predicted"/>
<feature type="domain" description="Phosphatidylinositol-specific phospholipase C X" evidence="1">
    <location>
        <begin position="6"/>
        <end position="139"/>
    </location>
</feature>
<dbReference type="SUPFAM" id="SSF51695">
    <property type="entry name" value="PLC-like phosphodiesterases"/>
    <property type="match status" value="1"/>
</dbReference>
<dbReference type="Proteomes" id="UP000012073">
    <property type="component" value="Unassembled WGS sequence"/>
</dbReference>
<evidence type="ECO:0000313" key="3">
    <source>
        <dbReference type="Proteomes" id="UP000012073"/>
    </source>
</evidence>
<evidence type="ECO:0000259" key="1">
    <source>
        <dbReference type="SMART" id="SM00148"/>
    </source>
</evidence>
<dbReference type="GO" id="GO:0008081">
    <property type="term" value="F:phosphoric diester hydrolase activity"/>
    <property type="evidence" value="ECO:0007669"/>
    <property type="project" value="InterPro"/>
</dbReference>
<keyword evidence="3" id="KW-1185">Reference proteome</keyword>
<dbReference type="InterPro" id="IPR017946">
    <property type="entry name" value="PLC-like_Pdiesterase_TIM-brl"/>
</dbReference>
<dbReference type="STRING" id="2769.R7QUA3"/>
<dbReference type="InterPro" id="IPR000909">
    <property type="entry name" value="PLipase_C_PInositol-sp_X_dom"/>
</dbReference>
<protein>
    <recommendedName>
        <fullName evidence="1">Phosphatidylinositol-specific phospholipase C X domain-containing protein</fullName>
    </recommendedName>
</protein>
<dbReference type="OrthoDB" id="7697653at2759"/>
<dbReference type="RefSeq" id="XP_005711567.1">
    <property type="nucleotide sequence ID" value="XM_005711510.1"/>
</dbReference>
<gene>
    <name evidence="2" type="ORF">CHC_T00007789001</name>
</gene>
<dbReference type="Pfam" id="PF00388">
    <property type="entry name" value="PI-PLC-X"/>
    <property type="match status" value="1"/>
</dbReference>
<dbReference type="AlphaFoldDB" id="R7QUA3"/>
<dbReference type="Gramene" id="CDF41273">
    <property type="protein sequence ID" value="CDF41273"/>
    <property type="gene ID" value="CHC_T00007789001"/>
</dbReference>
<dbReference type="InterPro" id="IPR051057">
    <property type="entry name" value="PI-PLC_domain"/>
</dbReference>
<dbReference type="PANTHER" id="PTHR13593:SF113">
    <property type="entry name" value="SI:DKEY-266F7.9"/>
    <property type="match status" value="1"/>
</dbReference>
<dbReference type="SMART" id="SM00148">
    <property type="entry name" value="PLCXc"/>
    <property type="match status" value="1"/>
</dbReference>
<dbReference type="GeneID" id="17319287"/>
<evidence type="ECO:0000313" key="2">
    <source>
        <dbReference type="EMBL" id="CDF41273.1"/>
    </source>
</evidence>
<dbReference type="GO" id="GO:0006629">
    <property type="term" value="P:lipid metabolic process"/>
    <property type="evidence" value="ECO:0007669"/>
    <property type="project" value="InterPro"/>
</dbReference>
<dbReference type="Gene3D" id="3.20.20.190">
    <property type="entry name" value="Phosphatidylinositol (PI) phosphodiesterase"/>
    <property type="match status" value="1"/>
</dbReference>
<name>R7QUA3_CHOCR</name>
<dbReference type="EMBL" id="HG002339">
    <property type="protein sequence ID" value="CDF41273.1"/>
    <property type="molecule type" value="Genomic_DNA"/>
</dbReference>
<organism evidence="2 3">
    <name type="scientific">Chondrus crispus</name>
    <name type="common">Carrageen Irish moss</name>
    <name type="synonym">Polymorpha crispa</name>
    <dbReference type="NCBI Taxonomy" id="2769"/>
    <lineage>
        <taxon>Eukaryota</taxon>
        <taxon>Rhodophyta</taxon>
        <taxon>Florideophyceae</taxon>
        <taxon>Rhodymeniophycidae</taxon>
        <taxon>Gigartinales</taxon>
        <taxon>Gigartinaceae</taxon>
        <taxon>Chondrus</taxon>
    </lineage>
</organism>
<dbReference type="PANTHER" id="PTHR13593">
    <property type="match status" value="1"/>
</dbReference>